<organism evidence="2 3">
    <name type="scientific">Pleurodeles waltl</name>
    <name type="common">Iberian ribbed newt</name>
    <dbReference type="NCBI Taxonomy" id="8319"/>
    <lineage>
        <taxon>Eukaryota</taxon>
        <taxon>Metazoa</taxon>
        <taxon>Chordata</taxon>
        <taxon>Craniata</taxon>
        <taxon>Vertebrata</taxon>
        <taxon>Euteleostomi</taxon>
        <taxon>Amphibia</taxon>
        <taxon>Batrachia</taxon>
        <taxon>Caudata</taxon>
        <taxon>Salamandroidea</taxon>
        <taxon>Salamandridae</taxon>
        <taxon>Pleurodelinae</taxon>
        <taxon>Pleurodeles</taxon>
    </lineage>
</organism>
<dbReference type="EMBL" id="JANPWB010000007">
    <property type="protein sequence ID" value="KAJ1169863.1"/>
    <property type="molecule type" value="Genomic_DNA"/>
</dbReference>
<dbReference type="Proteomes" id="UP001066276">
    <property type="component" value="Chromosome 4_1"/>
</dbReference>
<name>A0AAV7T085_PLEWA</name>
<evidence type="ECO:0000256" key="1">
    <source>
        <dbReference type="SAM" id="MobiDB-lite"/>
    </source>
</evidence>
<evidence type="ECO:0000313" key="2">
    <source>
        <dbReference type="EMBL" id="KAJ1169863.1"/>
    </source>
</evidence>
<reference evidence="2" key="1">
    <citation type="journal article" date="2022" name="bioRxiv">
        <title>Sequencing and chromosome-scale assembly of the giantPleurodeles waltlgenome.</title>
        <authorList>
            <person name="Brown T."/>
            <person name="Elewa A."/>
            <person name="Iarovenko S."/>
            <person name="Subramanian E."/>
            <person name="Araus A.J."/>
            <person name="Petzold A."/>
            <person name="Susuki M."/>
            <person name="Suzuki K.-i.T."/>
            <person name="Hayashi T."/>
            <person name="Toyoda A."/>
            <person name="Oliveira C."/>
            <person name="Osipova E."/>
            <person name="Leigh N.D."/>
            <person name="Simon A."/>
            <person name="Yun M.H."/>
        </authorList>
    </citation>
    <scope>NUCLEOTIDE SEQUENCE</scope>
    <source>
        <strain evidence="2">20211129_DDA</strain>
        <tissue evidence="2">Liver</tissue>
    </source>
</reference>
<evidence type="ECO:0000313" key="3">
    <source>
        <dbReference type="Proteomes" id="UP001066276"/>
    </source>
</evidence>
<sequence length="236" mass="24600">MAIPSVVRAELLWIGATILGDARVAQAVDLLREAGQLDLLVDGTGDPGRLMRKASAVVAVAVQVCAPLRHPHAMGKEVSDQGRSSTRRAALAVQVFRQGVGQGSANSTGHEALGLTGPRGGAVSDGSCGLEPRDDNTAGMAPGPKTRQQAASIADSMLLAKTECVHGQGGRRASSGIRDMSPRGRMMVGAAKRVVQEGGTKRVFNEEEGESYRQEGSRSEQVEGFNIAGKRMDTGA</sequence>
<comment type="caution">
    <text evidence="2">The sequence shown here is derived from an EMBL/GenBank/DDBJ whole genome shotgun (WGS) entry which is preliminary data.</text>
</comment>
<proteinExistence type="predicted"/>
<keyword evidence="3" id="KW-1185">Reference proteome</keyword>
<feature type="compositionally biased region" description="Basic and acidic residues" evidence="1">
    <location>
        <begin position="206"/>
        <end position="221"/>
    </location>
</feature>
<dbReference type="AlphaFoldDB" id="A0AAV7T085"/>
<accession>A0AAV7T085</accession>
<gene>
    <name evidence="2" type="ORF">NDU88_001751</name>
</gene>
<feature type="region of interest" description="Disordered" evidence="1">
    <location>
        <begin position="206"/>
        <end position="236"/>
    </location>
</feature>
<protein>
    <submittedName>
        <fullName evidence="2">Uncharacterized protein</fullName>
    </submittedName>
</protein>
<feature type="region of interest" description="Disordered" evidence="1">
    <location>
        <begin position="103"/>
        <end position="126"/>
    </location>
</feature>